<evidence type="ECO:0000259" key="1">
    <source>
        <dbReference type="Pfam" id="PF17667"/>
    </source>
</evidence>
<proteinExistence type="predicted"/>
<dbReference type="EMBL" id="JAULSN010000002">
    <property type="protein sequence ID" value="KAK3380593.1"/>
    <property type="molecule type" value="Genomic_DNA"/>
</dbReference>
<dbReference type="InterPro" id="IPR040976">
    <property type="entry name" value="Pkinase_fungal"/>
</dbReference>
<protein>
    <recommendedName>
        <fullName evidence="1">Fungal-type protein kinase domain-containing protein</fullName>
    </recommendedName>
</protein>
<dbReference type="PANTHER" id="PTHR38248">
    <property type="entry name" value="FUNK1 6"/>
    <property type="match status" value="1"/>
</dbReference>
<organism evidence="2 3">
    <name type="scientific">Lasiosphaeria ovina</name>
    <dbReference type="NCBI Taxonomy" id="92902"/>
    <lineage>
        <taxon>Eukaryota</taxon>
        <taxon>Fungi</taxon>
        <taxon>Dikarya</taxon>
        <taxon>Ascomycota</taxon>
        <taxon>Pezizomycotina</taxon>
        <taxon>Sordariomycetes</taxon>
        <taxon>Sordariomycetidae</taxon>
        <taxon>Sordariales</taxon>
        <taxon>Lasiosphaeriaceae</taxon>
        <taxon>Lasiosphaeria</taxon>
    </lineage>
</organism>
<comment type="caution">
    <text evidence="2">The sequence shown here is derived from an EMBL/GenBank/DDBJ whole genome shotgun (WGS) entry which is preliminary data.</text>
</comment>
<reference evidence="2" key="1">
    <citation type="journal article" date="2023" name="Mol. Phylogenet. Evol.">
        <title>Genome-scale phylogeny and comparative genomics of the fungal order Sordariales.</title>
        <authorList>
            <person name="Hensen N."/>
            <person name="Bonometti L."/>
            <person name="Westerberg I."/>
            <person name="Brannstrom I.O."/>
            <person name="Guillou S."/>
            <person name="Cros-Aarteil S."/>
            <person name="Calhoun S."/>
            <person name="Haridas S."/>
            <person name="Kuo A."/>
            <person name="Mondo S."/>
            <person name="Pangilinan J."/>
            <person name="Riley R."/>
            <person name="LaButti K."/>
            <person name="Andreopoulos B."/>
            <person name="Lipzen A."/>
            <person name="Chen C."/>
            <person name="Yan M."/>
            <person name="Daum C."/>
            <person name="Ng V."/>
            <person name="Clum A."/>
            <person name="Steindorff A."/>
            <person name="Ohm R.A."/>
            <person name="Martin F."/>
            <person name="Silar P."/>
            <person name="Natvig D.O."/>
            <person name="Lalanne C."/>
            <person name="Gautier V."/>
            <person name="Ament-Velasquez S.L."/>
            <person name="Kruys A."/>
            <person name="Hutchinson M.I."/>
            <person name="Powell A.J."/>
            <person name="Barry K."/>
            <person name="Miller A.N."/>
            <person name="Grigoriev I.V."/>
            <person name="Debuchy R."/>
            <person name="Gladieux P."/>
            <person name="Hiltunen Thoren M."/>
            <person name="Johannesson H."/>
        </authorList>
    </citation>
    <scope>NUCLEOTIDE SEQUENCE</scope>
    <source>
        <strain evidence="2">CBS 958.72</strain>
    </source>
</reference>
<name>A0AAE0NFL4_9PEZI</name>
<accession>A0AAE0NFL4</accession>
<dbReference type="Pfam" id="PF17667">
    <property type="entry name" value="Pkinase_fungal"/>
    <property type="match status" value="1"/>
</dbReference>
<dbReference type="PANTHER" id="PTHR38248:SF2">
    <property type="entry name" value="FUNK1 11"/>
    <property type="match status" value="1"/>
</dbReference>
<evidence type="ECO:0000313" key="3">
    <source>
        <dbReference type="Proteomes" id="UP001287356"/>
    </source>
</evidence>
<gene>
    <name evidence="2" type="ORF">B0T24DRAFT_697142</name>
</gene>
<dbReference type="Proteomes" id="UP001287356">
    <property type="component" value="Unassembled WGS sequence"/>
</dbReference>
<evidence type="ECO:0000313" key="2">
    <source>
        <dbReference type="EMBL" id="KAK3380593.1"/>
    </source>
</evidence>
<keyword evidence="3" id="KW-1185">Reference proteome</keyword>
<reference evidence="2" key="2">
    <citation type="submission" date="2023-06" db="EMBL/GenBank/DDBJ databases">
        <authorList>
            <consortium name="Lawrence Berkeley National Laboratory"/>
            <person name="Haridas S."/>
            <person name="Hensen N."/>
            <person name="Bonometti L."/>
            <person name="Westerberg I."/>
            <person name="Brannstrom I.O."/>
            <person name="Guillou S."/>
            <person name="Cros-Aarteil S."/>
            <person name="Calhoun S."/>
            <person name="Kuo A."/>
            <person name="Mondo S."/>
            <person name="Pangilinan J."/>
            <person name="Riley R."/>
            <person name="Labutti K."/>
            <person name="Andreopoulos B."/>
            <person name="Lipzen A."/>
            <person name="Chen C."/>
            <person name="Yanf M."/>
            <person name="Daum C."/>
            <person name="Ng V."/>
            <person name="Clum A."/>
            <person name="Steindorff A."/>
            <person name="Ohm R."/>
            <person name="Martin F."/>
            <person name="Silar P."/>
            <person name="Natvig D."/>
            <person name="Lalanne C."/>
            <person name="Gautier V."/>
            <person name="Ament-Velasquez S.L."/>
            <person name="Kruys A."/>
            <person name="Hutchinson M.I."/>
            <person name="Powell A.J."/>
            <person name="Barry K."/>
            <person name="Miller A.N."/>
            <person name="Grigoriev I.V."/>
            <person name="Debuchy R."/>
            <person name="Gladieux P."/>
            <person name="Thoren M.H."/>
            <person name="Johannesson H."/>
        </authorList>
    </citation>
    <scope>NUCLEOTIDE SEQUENCE</scope>
    <source>
        <strain evidence="2">CBS 958.72</strain>
    </source>
</reference>
<feature type="domain" description="Fungal-type protein kinase" evidence="1">
    <location>
        <begin position="66"/>
        <end position="119"/>
    </location>
</feature>
<dbReference type="AlphaFoldDB" id="A0AAE0NFL4"/>
<sequence length="130" mass="13989">MAAERDAPTASCAALILAGGKRCKVGGSEVFSTKPGRRFVSGFTLYGPMMRALPTGRWSSRTRMFSERDEEGGWLRFATEQAVANVARYYHHETAKVNGVVDDVLSNANVRKGINTPAAAGSSSTSGWRC</sequence>